<dbReference type="Pfam" id="PF03016">
    <property type="entry name" value="Exostosin_GT47"/>
    <property type="match status" value="1"/>
</dbReference>
<reference evidence="6 7" key="1">
    <citation type="submission" date="2016-02" db="EMBL/GenBank/DDBJ databases">
        <title>Genome analysis of coral dinoflagellate symbionts highlights evolutionary adaptations to a symbiotic lifestyle.</title>
        <authorList>
            <person name="Aranda M."/>
            <person name="Li Y."/>
            <person name="Liew Y.J."/>
            <person name="Baumgarten S."/>
            <person name="Simakov O."/>
            <person name="Wilson M."/>
            <person name="Piel J."/>
            <person name="Ashoor H."/>
            <person name="Bougouffa S."/>
            <person name="Bajic V.B."/>
            <person name="Ryu T."/>
            <person name="Ravasi T."/>
            <person name="Bayer T."/>
            <person name="Micklem G."/>
            <person name="Kim H."/>
            <person name="Bhak J."/>
            <person name="Lajeunesse T.C."/>
            <person name="Voolstra C.R."/>
        </authorList>
    </citation>
    <scope>NUCLEOTIDE SEQUENCE [LARGE SCALE GENOMIC DNA]</scope>
    <source>
        <strain evidence="6 7">CCMP2467</strain>
    </source>
</reference>
<dbReference type="CDD" id="cd04590">
    <property type="entry name" value="CBS_pair_CorC_HlyC_assoc"/>
    <property type="match status" value="1"/>
</dbReference>
<dbReference type="InterPro" id="IPR040911">
    <property type="entry name" value="Exostosin_GT47"/>
</dbReference>
<dbReference type="InterPro" id="IPR000644">
    <property type="entry name" value="CBS_dom"/>
</dbReference>
<evidence type="ECO:0000313" key="6">
    <source>
        <dbReference type="EMBL" id="OLP81304.1"/>
    </source>
</evidence>
<protein>
    <submittedName>
        <fullName evidence="6">Metal transporter CNNM3</fullName>
    </submittedName>
</protein>
<feature type="chain" id="PRO_5013203548" evidence="4">
    <location>
        <begin position="18"/>
        <end position="1004"/>
    </location>
</feature>
<sequence length="1004" mass="114578">MWPLFLSLSGLAGLANADQLALPDCTHEICPSTKYDDDAPTPLVCEESLGLLEPEYFRKFGRWQKRYGRDNLDLSLHFLEEVFESQLEPRIQQALESCPAVVLETEQFTWAPIILQDKPVLQSGGDLWPRLQRTAYRALCDVLHEGEWKQQEEVEQVILGTLAQYPLYYEEETEIVEAILQDVLDLQRADVADGWSDASLGNLLAALQQLARSLPSCGQQKVWTDPVCDTFKAFDHLLDEMNWEGLVKQCWAQHKTTDGVSVTLGADLEAVGSAQSGAPEASAVLCQPDRFVPEAIRDVWPSILQGHIVSVQAPNAFWLEVMMNSVLLVETRDGRRAAQRFLLQIFRYRDQLFEQLPDDIRRRQLEQLMLEWNADIAYVYPKLLDVQRLGPRPELSEPGVQEEKFCLNQRFYVYELDAAFYGPGTFGCLQGQWGTEVLLHHYFRHNCNTPDADQADWFYVPLYATCIYVRLNANITAFEDHQVIMDMDSVSTKHIFEPLMEFLKASKHFHRREGSDHIFLFADGQGPRIWDSYDMLRSESVFISPEICPWTPLDAVDEAMTDIVIPGHTDYARIQYMKSKNRRTADRRLLLTFHGRAPGAHDAYEECRVRGELMKLGKSAGLESGVDIGGFVSDYLERKGDSHFCLVPAGTSPWTNHLYESFYAGCIPVILSDEYNVAFAEELPWETFSIKWPESKVCDDEECSSSSLYGFLRRLVETEPERLWNMKRELELHSCYFNWYSTDENCSPYFLIHQHLRRLLDLRARKPRFWNAAAAFSDDAEEEPFAHLRRPTRFKQFGDDSSSFTWLRPPDGSQKCAKILRGSLDFSTLTAQSIMVPMTECFCLDANAVINPGLCAAVAAAGFSRVPVIDRDPLNPKKQFAVVGLFHVKDLLLLEIDQDVPLKALLPLIGREVLVVDDDRPLPELLEEFRQGASQLAVVRGIVDDEDCDPYFRHVGILTLQDLLNTIVQDDVHEVDADDKDSEVSSEPSGMFSNVRRWLRSYLD</sequence>
<keyword evidence="3" id="KW-0129">CBS domain</keyword>
<keyword evidence="2" id="KW-0677">Repeat</keyword>
<accession>A0A1Q9CEE0</accession>
<dbReference type="Pfam" id="PF00571">
    <property type="entry name" value="CBS"/>
    <property type="match status" value="1"/>
</dbReference>
<dbReference type="AlphaFoldDB" id="A0A1Q9CEE0"/>
<dbReference type="PANTHER" id="PTHR11062">
    <property type="entry name" value="EXOSTOSIN HEPARAN SULFATE GLYCOSYLTRANSFERASE -RELATED"/>
    <property type="match status" value="1"/>
</dbReference>
<dbReference type="EMBL" id="LSRX01001293">
    <property type="protein sequence ID" value="OLP81304.1"/>
    <property type="molecule type" value="Genomic_DNA"/>
</dbReference>
<dbReference type="InterPro" id="IPR004263">
    <property type="entry name" value="Exostosin"/>
</dbReference>
<gene>
    <name evidence="6" type="primary">CNNM3</name>
    <name evidence="6" type="ORF">AK812_SmicGene38173</name>
</gene>
<keyword evidence="4" id="KW-0732">Signal</keyword>
<dbReference type="PANTHER" id="PTHR11062:SF281">
    <property type="entry name" value="EXOSTOSIN-LIKE 2"/>
    <property type="match status" value="1"/>
</dbReference>
<dbReference type="SUPFAM" id="SSF54631">
    <property type="entry name" value="CBS-domain pair"/>
    <property type="match status" value="1"/>
</dbReference>
<organism evidence="6 7">
    <name type="scientific">Symbiodinium microadriaticum</name>
    <name type="common">Dinoflagellate</name>
    <name type="synonym">Zooxanthella microadriatica</name>
    <dbReference type="NCBI Taxonomy" id="2951"/>
    <lineage>
        <taxon>Eukaryota</taxon>
        <taxon>Sar</taxon>
        <taxon>Alveolata</taxon>
        <taxon>Dinophyceae</taxon>
        <taxon>Suessiales</taxon>
        <taxon>Symbiodiniaceae</taxon>
        <taxon>Symbiodinium</taxon>
    </lineage>
</organism>
<dbReference type="PROSITE" id="PS51371">
    <property type="entry name" value="CBS"/>
    <property type="match status" value="1"/>
</dbReference>
<dbReference type="InterPro" id="IPR044751">
    <property type="entry name" value="Ion_transp-like_CBS"/>
</dbReference>
<dbReference type="InterPro" id="IPR046342">
    <property type="entry name" value="CBS_dom_sf"/>
</dbReference>
<keyword evidence="7" id="KW-1185">Reference proteome</keyword>
<dbReference type="Proteomes" id="UP000186817">
    <property type="component" value="Unassembled WGS sequence"/>
</dbReference>
<feature type="domain" description="CBS" evidence="5">
    <location>
        <begin position="909"/>
        <end position="975"/>
    </location>
</feature>
<comment type="caution">
    <text evidence="6">The sequence shown here is derived from an EMBL/GenBank/DDBJ whole genome shotgun (WGS) entry which is preliminary data.</text>
</comment>
<dbReference type="OrthoDB" id="1924787at2759"/>
<evidence type="ECO:0000256" key="2">
    <source>
        <dbReference type="ARBA" id="ARBA00022737"/>
    </source>
</evidence>
<evidence type="ECO:0000313" key="7">
    <source>
        <dbReference type="Proteomes" id="UP000186817"/>
    </source>
</evidence>
<name>A0A1Q9CEE0_SYMMI</name>
<feature type="signal peptide" evidence="4">
    <location>
        <begin position="1"/>
        <end position="17"/>
    </location>
</feature>
<evidence type="ECO:0000256" key="1">
    <source>
        <dbReference type="ARBA" id="ARBA00010271"/>
    </source>
</evidence>
<proteinExistence type="inferred from homology"/>
<evidence type="ECO:0000256" key="4">
    <source>
        <dbReference type="SAM" id="SignalP"/>
    </source>
</evidence>
<evidence type="ECO:0000256" key="3">
    <source>
        <dbReference type="PROSITE-ProRule" id="PRU00703"/>
    </source>
</evidence>
<dbReference type="Gene3D" id="3.10.580.10">
    <property type="entry name" value="CBS-domain"/>
    <property type="match status" value="1"/>
</dbReference>
<dbReference type="GO" id="GO:0016757">
    <property type="term" value="F:glycosyltransferase activity"/>
    <property type="evidence" value="ECO:0007669"/>
    <property type="project" value="InterPro"/>
</dbReference>
<evidence type="ECO:0000259" key="5">
    <source>
        <dbReference type="PROSITE" id="PS51371"/>
    </source>
</evidence>
<comment type="similarity">
    <text evidence="1">Belongs to the glycosyltransferase 47 family.</text>
</comment>